<sequence>MASRTQILVVGLLTDPTFHMAKCCAQGLAMTDEKKFCEPQIQGLLEFDWDMFCEQQKKALRGETWAFDDKAIVFVNGELLGGPKEFSKWASDTYVEYKPEALYLAMAKEAYQEHLESTGNTFVFFDISVGSENIGRLLLQLYTDKCPKTCENFRSLCTGERGIKKDEHLMTYHYKDTLLHRMVPNGWIQGGDILYGKGDGGESVYGAVFEDENFCVPHDQRGILGMANKGRHTNGSQFYITFQPAPWMDTKYVAFGRVVEGTNVLKILESQETYNERPKADCKIIDCGVFVP</sequence>
<keyword evidence="4" id="KW-1185">Reference proteome</keyword>
<proteinExistence type="inferred from homology"/>
<keyword evidence="1 3" id="KW-0413">Isomerase</keyword>
<reference evidence="3" key="1">
    <citation type="submission" date="2021-10" db="EMBL/GenBank/DDBJ databases">
        <title>Tropical sea cucumber genome reveals ecological adaptation and Cuvierian tubules defense mechanism.</title>
        <authorList>
            <person name="Chen T."/>
        </authorList>
    </citation>
    <scope>NUCLEOTIDE SEQUENCE</scope>
    <source>
        <strain evidence="3">Nanhai2018</strain>
        <tissue evidence="3">Muscle</tissue>
    </source>
</reference>
<dbReference type="FunFam" id="2.40.100.10:FF:000048">
    <property type="entry name" value="Peptidyl-prolyl cis-trans isomerase"/>
    <property type="match status" value="1"/>
</dbReference>
<evidence type="ECO:0000313" key="4">
    <source>
        <dbReference type="Proteomes" id="UP001152320"/>
    </source>
</evidence>
<dbReference type="OrthoDB" id="408413at2759"/>
<accession>A0A9Q0YQQ2</accession>
<evidence type="ECO:0000256" key="1">
    <source>
        <dbReference type="RuleBase" id="RU363019"/>
    </source>
</evidence>
<dbReference type="Proteomes" id="UP001152320">
    <property type="component" value="Chromosome 16"/>
</dbReference>
<protein>
    <recommendedName>
        <fullName evidence="1">Peptidyl-prolyl cis-trans isomerase</fullName>
        <shortName evidence="1">PPIase</shortName>
        <ecNumber evidence="1">5.2.1.8</ecNumber>
    </recommendedName>
</protein>
<dbReference type="Gene3D" id="2.40.100.10">
    <property type="entry name" value="Cyclophilin-like"/>
    <property type="match status" value="1"/>
</dbReference>
<evidence type="ECO:0000313" key="3">
    <source>
        <dbReference type="EMBL" id="KAJ8026743.1"/>
    </source>
</evidence>
<keyword evidence="1" id="KW-0697">Rotamase</keyword>
<dbReference type="InterPro" id="IPR029000">
    <property type="entry name" value="Cyclophilin-like_dom_sf"/>
</dbReference>
<dbReference type="PANTHER" id="PTHR11071">
    <property type="entry name" value="PEPTIDYL-PROLYL CIS-TRANS ISOMERASE"/>
    <property type="match status" value="1"/>
</dbReference>
<comment type="similarity">
    <text evidence="1">Belongs to the cyclophilin-type PPIase family.</text>
</comment>
<dbReference type="PANTHER" id="PTHR11071:SF561">
    <property type="entry name" value="PEPTIDYL-PROLYL CIS-TRANS ISOMERASE D-RELATED"/>
    <property type="match status" value="1"/>
</dbReference>
<evidence type="ECO:0000259" key="2">
    <source>
        <dbReference type="PROSITE" id="PS50072"/>
    </source>
</evidence>
<dbReference type="SUPFAM" id="SSF50891">
    <property type="entry name" value="Cyclophilin-like"/>
    <property type="match status" value="1"/>
</dbReference>
<comment type="function">
    <text evidence="1">PPIases accelerate the folding of proteins. It catalyzes the cis-trans isomerization of proline imidic peptide bonds in oligopeptides.</text>
</comment>
<name>A0A9Q0YQQ2_HOLLE</name>
<dbReference type="PROSITE" id="PS50072">
    <property type="entry name" value="CSA_PPIASE_2"/>
    <property type="match status" value="1"/>
</dbReference>
<dbReference type="AlphaFoldDB" id="A0A9Q0YQQ2"/>
<dbReference type="GO" id="GO:0003755">
    <property type="term" value="F:peptidyl-prolyl cis-trans isomerase activity"/>
    <property type="evidence" value="ECO:0007669"/>
    <property type="project" value="UniProtKB-UniRule"/>
</dbReference>
<comment type="caution">
    <text evidence="3">The sequence shown here is derived from an EMBL/GenBank/DDBJ whole genome shotgun (WGS) entry which is preliminary data.</text>
</comment>
<gene>
    <name evidence="3" type="ORF">HOLleu_31663</name>
</gene>
<dbReference type="PRINTS" id="PR00153">
    <property type="entry name" value="CSAPPISMRASE"/>
</dbReference>
<organism evidence="3 4">
    <name type="scientific">Holothuria leucospilota</name>
    <name type="common">Black long sea cucumber</name>
    <name type="synonym">Mertensiothuria leucospilota</name>
    <dbReference type="NCBI Taxonomy" id="206669"/>
    <lineage>
        <taxon>Eukaryota</taxon>
        <taxon>Metazoa</taxon>
        <taxon>Echinodermata</taxon>
        <taxon>Eleutherozoa</taxon>
        <taxon>Echinozoa</taxon>
        <taxon>Holothuroidea</taxon>
        <taxon>Aspidochirotacea</taxon>
        <taxon>Aspidochirotida</taxon>
        <taxon>Holothuriidae</taxon>
        <taxon>Holothuria</taxon>
    </lineage>
</organism>
<dbReference type="EMBL" id="JAIZAY010000016">
    <property type="protein sequence ID" value="KAJ8026743.1"/>
    <property type="molecule type" value="Genomic_DNA"/>
</dbReference>
<dbReference type="GO" id="GO:0005737">
    <property type="term" value="C:cytoplasm"/>
    <property type="evidence" value="ECO:0007669"/>
    <property type="project" value="TreeGrafter"/>
</dbReference>
<feature type="domain" description="PPIase cyclophilin-type" evidence="2">
    <location>
        <begin position="124"/>
        <end position="289"/>
    </location>
</feature>
<dbReference type="Pfam" id="PF00160">
    <property type="entry name" value="Pro_isomerase"/>
    <property type="match status" value="1"/>
</dbReference>
<comment type="catalytic activity">
    <reaction evidence="1">
        <text>[protein]-peptidylproline (omega=180) = [protein]-peptidylproline (omega=0)</text>
        <dbReference type="Rhea" id="RHEA:16237"/>
        <dbReference type="Rhea" id="RHEA-COMP:10747"/>
        <dbReference type="Rhea" id="RHEA-COMP:10748"/>
        <dbReference type="ChEBI" id="CHEBI:83833"/>
        <dbReference type="ChEBI" id="CHEBI:83834"/>
        <dbReference type="EC" id="5.2.1.8"/>
    </reaction>
</comment>
<dbReference type="InterPro" id="IPR002130">
    <property type="entry name" value="Cyclophilin-type_PPIase_dom"/>
</dbReference>
<dbReference type="EC" id="5.2.1.8" evidence="1"/>